<dbReference type="InterPro" id="IPR018499">
    <property type="entry name" value="Tetraspanin/Peripherin"/>
</dbReference>
<dbReference type="PANTHER" id="PTHR19282:SF541">
    <property type="entry name" value="TETRASPANIN"/>
    <property type="match status" value="1"/>
</dbReference>
<feature type="transmembrane region" description="Helical" evidence="6">
    <location>
        <begin position="21"/>
        <end position="49"/>
    </location>
</feature>
<keyword evidence="5 6" id="KW-0472">Membrane</keyword>
<dbReference type="Pfam" id="PF00335">
    <property type="entry name" value="Tetraspanin"/>
    <property type="match status" value="1"/>
</dbReference>
<protein>
    <recommendedName>
        <fullName evidence="6">Tetraspanin</fullName>
    </recommendedName>
</protein>
<evidence type="ECO:0000256" key="3">
    <source>
        <dbReference type="ARBA" id="ARBA00022692"/>
    </source>
</evidence>
<dbReference type="PANTHER" id="PTHR19282">
    <property type="entry name" value="TETRASPANIN"/>
    <property type="match status" value="1"/>
</dbReference>
<evidence type="ECO:0000256" key="2">
    <source>
        <dbReference type="ARBA" id="ARBA00006840"/>
    </source>
</evidence>
<comment type="subcellular location">
    <subcellularLocation>
        <location evidence="1 6">Membrane</location>
        <topology evidence="1 6">Multi-pass membrane protein</topology>
    </subcellularLocation>
</comment>
<comment type="similarity">
    <text evidence="2 6">Belongs to the tetraspanin (TM4SF) family.</text>
</comment>
<dbReference type="InterPro" id="IPR008952">
    <property type="entry name" value="Tetraspanin_EC2_sf"/>
</dbReference>
<dbReference type="AlphaFoldDB" id="A0AAN4Z0G4"/>
<dbReference type="Proteomes" id="UP001328107">
    <property type="component" value="Unassembled WGS sequence"/>
</dbReference>
<evidence type="ECO:0000256" key="4">
    <source>
        <dbReference type="ARBA" id="ARBA00022989"/>
    </source>
</evidence>
<gene>
    <name evidence="7" type="ORF">PMAYCL1PPCAC_02482</name>
</gene>
<evidence type="ECO:0000256" key="6">
    <source>
        <dbReference type="RuleBase" id="RU361218"/>
    </source>
</evidence>
<name>A0AAN4Z0G4_9BILA</name>
<evidence type="ECO:0000313" key="8">
    <source>
        <dbReference type="Proteomes" id="UP001328107"/>
    </source>
</evidence>
<dbReference type="PRINTS" id="PR00259">
    <property type="entry name" value="TMFOUR"/>
</dbReference>
<feature type="transmembrane region" description="Helical" evidence="6">
    <location>
        <begin position="256"/>
        <end position="279"/>
    </location>
</feature>
<feature type="transmembrane region" description="Helical" evidence="6">
    <location>
        <begin position="86"/>
        <end position="109"/>
    </location>
</feature>
<accession>A0AAN4Z0G4</accession>
<keyword evidence="4 6" id="KW-1133">Transmembrane helix</keyword>
<comment type="caution">
    <text evidence="7">The sequence shown here is derived from an EMBL/GenBank/DDBJ whole genome shotgun (WGS) entry which is preliminary data.</text>
</comment>
<evidence type="ECO:0000256" key="5">
    <source>
        <dbReference type="ARBA" id="ARBA00023136"/>
    </source>
</evidence>
<dbReference type="EMBL" id="BTRK01000001">
    <property type="protein sequence ID" value="GMR32287.1"/>
    <property type="molecule type" value="Genomic_DNA"/>
</dbReference>
<dbReference type="SUPFAM" id="SSF48652">
    <property type="entry name" value="Tetraspanin"/>
    <property type="match status" value="1"/>
</dbReference>
<dbReference type="Gene3D" id="1.10.1450.10">
    <property type="entry name" value="Tetraspanin"/>
    <property type="match status" value="1"/>
</dbReference>
<reference evidence="8" key="1">
    <citation type="submission" date="2022-10" db="EMBL/GenBank/DDBJ databases">
        <title>Genome assembly of Pristionchus species.</title>
        <authorList>
            <person name="Yoshida K."/>
            <person name="Sommer R.J."/>
        </authorList>
    </citation>
    <scope>NUCLEOTIDE SEQUENCE [LARGE SCALE GENOMIC DNA]</scope>
    <source>
        <strain evidence="8">RS5460</strain>
    </source>
</reference>
<dbReference type="InterPro" id="IPR000301">
    <property type="entry name" value="Tetraspanin_animals"/>
</dbReference>
<sequence length="290" mass="32076">LPLSPPFFSSIRMPLSCGARALKFSLFVFNLVFLLSGIVCLCLGTWLIIDKYALDNLAAATAKVKGYENDDGLRDLATKPVAVRQIGFVLLFGGLTVIVVAFLGCCGAAKEWRPLLCCYATCLMIILATEIAAAIYAAMHSHMFSKDFRPMLHALLKAYNGTDTPTGKSDELLVKTAFDKLMTEKSCCGVDSAVGEFNETGWYRMTGGRDEFPPACCPVDRKGRLPKRCPRISRHSHGCYSKIEESFQDIILHFKFVAWTVVFIALIQVFGIIVAFWLCDSISHDEEGIF</sequence>
<organism evidence="7 8">
    <name type="scientific">Pristionchus mayeri</name>
    <dbReference type="NCBI Taxonomy" id="1317129"/>
    <lineage>
        <taxon>Eukaryota</taxon>
        <taxon>Metazoa</taxon>
        <taxon>Ecdysozoa</taxon>
        <taxon>Nematoda</taxon>
        <taxon>Chromadorea</taxon>
        <taxon>Rhabditida</taxon>
        <taxon>Rhabditina</taxon>
        <taxon>Diplogasteromorpha</taxon>
        <taxon>Diplogasteroidea</taxon>
        <taxon>Neodiplogasteridae</taxon>
        <taxon>Pristionchus</taxon>
    </lineage>
</organism>
<dbReference type="GO" id="GO:0005886">
    <property type="term" value="C:plasma membrane"/>
    <property type="evidence" value="ECO:0007669"/>
    <property type="project" value="TreeGrafter"/>
</dbReference>
<feature type="transmembrane region" description="Helical" evidence="6">
    <location>
        <begin position="116"/>
        <end position="139"/>
    </location>
</feature>
<keyword evidence="8" id="KW-1185">Reference proteome</keyword>
<evidence type="ECO:0000313" key="7">
    <source>
        <dbReference type="EMBL" id="GMR32287.1"/>
    </source>
</evidence>
<dbReference type="PIRSF" id="PIRSF002419">
    <property type="entry name" value="Tetraspanin"/>
    <property type="match status" value="1"/>
</dbReference>
<proteinExistence type="inferred from homology"/>
<keyword evidence="3 6" id="KW-0812">Transmembrane</keyword>
<evidence type="ECO:0000256" key="1">
    <source>
        <dbReference type="ARBA" id="ARBA00004141"/>
    </source>
</evidence>
<feature type="non-terminal residue" evidence="7">
    <location>
        <position position="1"/>
    </location>
</feature>